<dbReference type="GO" id="GO:0016020">
    <property type="term" value="C:membrane"/>
    <property type="evidence" value="ECO:0007669"/>
    <property type="project" value="TreeGrafter"/>
</dbReference>
<dbReference type="OrthoDB" id="540955at2759"/>
<proteinExistence type="predicted"/>
<dbReference type="AlphaFoldDB" id="A0A150GSE4"/>
<evidence type="ECO:0000313" key="1">
    <source>
        <dbReference type="EMBL" id="KXZ52776.1"/>
    </source>
</evidence>
<accession>A0A150GSE4</accession>
<dbReference type="GO" id="GO:0005783">
    <property type="term" value="C:endoplasmic reticulum"/>
    <property type="evidence" value="ECO:0007669"/>
    <property type="project" value="TreeGrafter"/>
</dbReference>
<keyword evidence="2" id="KW-1185">Reference proteome</keyword>
<sequence>MDQNIEEASEVVDPAPPLPNVWLPELVERYAACLHQNEVVVTLRCVDKATAEQFPGCQQSATVRLSQPVPPHAYAERCAAPGAMRDLTLARRQQLLRLTASSGVAANLEVALDAVGLVLDPDQQSQLRYIAAASGHADVTQSLLRRGFKAAGGGREDVCVAAGAGHQAVCEVLLSSGAEWGIVQVASTLRGGHPELADWLLLRRPQEPIGTRDSLAPLGERTCRELLEAAAGGCDLAALQSLHARCELSEIESMGVLNAVAGSHILNWKGKFLWAEQVFRPGSHRSYSVCERAAGCPDGEARLAWLLEKGYPASSTAADAAVRAGNVGVLELLLRRGVRPERLAVSRAMEKGRIEVLEKLREHGCPLDAAGLVWAAVGGGQLPVLAWAVEELGASVQNPDMRKDAIQLCDLEVLKLLRQHGCPLDGNAVALRAAELGRLPGVQWAVEELGARVRKLDLMHSAARSGSVELMAWLRQRGCAWVASVLTQAAGAGCEATLEWMAEQGCPMPVRLPK</sequence>
<dbReference type="GO" id="GO:0071944">
    <property type="term" value="C:cell periphery"/>
    <property type="evidence" value="ECO:0007669"/>
    <property type="project" value="TreeGrafter"/>
</dbReference>
<dbReference type="SUPFAM" id="SSF48403">
    <property type="entry name" value="Ankyrin repeat"/>
    <property type="match status" value="1"/>
</dbReference>
<dbReference type="GO" id="GO:0004620">
    <property type="term" value="F:phospholipase activity"/>
    <property type="evidence" value="ECO:0007669"/>
    <property type="project" value="TreeGrafter"/>
</dbReference>
<protein>
    <recommendedName>
        <fullName evidence="3">Ankyrin repeat domain-containing protein</fullName>
    </recommendedName>
</protein>
<name>A0A150GSE4_GONPE</name>
<comment type="caution">
    <text evidence="1">The sequence shown here is derived from an EMBL/GenBank/DDBJ whole genome shotgun (WGS) entry which is preliminary data.</text>
</comment>
<evidence type="ECO:0008006" key="3">
    <source>
        <dbReference type="Google" id="ProtNLM"/>
    </source>
</evidence>
<dbReference type="InterPro" id="IPR036770">
    <property type="entry name" value="Ankyrin_rpt-contain_sf"/>
</dbReference>
<gene>
    <name evidence="1" type="ORF">GPECTOR_8g165</name>
</gene>
<dbReference type="GO" id="GO:0046513">
    <property type="term" value="P:ceramide biosynthetic process"/>
    <property type="evidence" value="ECO:0007669"/>
    <property type="project" value="TreeGrafter"/>
</dbReference>
<dbReference type="PANTHER" id="PTHR12393:SF6">
    <property type="entry name" value="SPHINGOMYELIN PHOSPHODIESTERASE 2"/>
    <property type="match status" value="1"/>
</dbReference>
<dbReference type="Gene3D" id="1.25.40.20">
    <property type="entry name" value="Ankyrin repeat-containing domain"/>
    <property type="match status" value="2"/>
</dbReference>
<dbReference type="PANTHER" id="PTHR12393">
    <property type="entry name" value="SPHINGOMYELIN PHOSPHODIESTERASE RELATED"/>
    <property type="match status" value="1"/>
</dbReference>
<dbReference type="Proteomes" id="UP000075714">
    <property type="component" value="Unassembled WGS sequence"/>
</dbReference>
<organism evidence="1 2">
    <name type="scientific">Gonium pectorale</name>
    <name type="common">Green alga</name>
    <dbReference type="NCBI Taxonomy" id="33097"/>
    <lineage>
        <taxon>Eukaryota</taxon>
        <taxon>Viridiplantae</taxon>
        <taxon>Chlorophyta</taxon>
        <taxon>core chlorophytes</taxon>
        <taxon>Chlorophyceae</taxon>
        <taxon>CS clade</taxon>
        <taxon>Chlamydomonadales</taxon>
        <taxon>Volvocaceae</taxon>
        <taxon>Gonium</taxon>
    </lineage>
</organism>
<dbReference type="GO" id="GO:0030149">
    <property type="term" value="P:sphingolipid catabolic process"/>
    <property type="evidence" value="ECO:0007669"/>
    <property type="project" value="TreeGrafter"/>
</dbReference>
<reference evidence="2" key="1">
    <citation type="journal article" date="2016" name="Nat. Commun.">
        <title>The Gonium pectorale genome demonstrates co-option of cell cycle regulation during the evolution of multicellularity.</title>
        <authorList>
            <person name="Hanschen E.R."/>
            <person name="Marriage T.N."/>
            <person name="Ferris P.J."/>
            <person name="Hamaji T."/>
            <person name="Toyoda A."/>
            <person name="Fujiyama A."/>
            <person name="Neme R."/>
            <person name="Noguchi H."/>
            <person name="Minakuchi Y."/>
            <person name="Suzuki M."/>
            <person name="Kawai-Toyooka H."/>
            <person name="Smith D.R."/>
            <person name="Sparks H."/>
            <person name="Anderson J."/>
            <person name="Bakaric R."/>
            <person name="Luria V."/>
            <person name="Karger A."/>
            <person name="Kirschner M.W."/>
            <person name="Durand P.M."/>
            <person name="Michod R.E."/>
            <person name="Nozaki H."/>
            <person name="Olson B.J."/>
        </authorList>
    </citation>
    <scope>NUCLEOTIDE SEQUENCE [LARGE SCALE GENOMIC DNA]</scope>
    <source>
        <strain evidence="2">NIES-2863</strain>
    </source>
</reference>
<evidence type="ECO:0000313" key="2">
    <source>
        <dbReference type="Proteomes" id="UP000075714"/>
    </source>
</evidence>
<dbReference type="EMBL" id="LSYV01000009">
    <property type="protein sequence ID" value="KXZ52776.1"/>
    <property type="molecule type" value="Genomic_DNA"/>
</dbReference>